<gene>
    <name evidence="9" type="ORF">H8S08_02585</name>
</gene>
<keyword evidence="3 9" id="KW-0378">Hydrolase</keyword>
<evidence type="ECO:0000259" key="5">
    <source>
        <dbReference type="Pfam" id="PF05592"/>
    </source>
</evidence>
<dbReference type="PANTHER" id="PTHR33307">
    <property type="entry name" value="ALPHA-RHAMNOSIDASE (EUROFUNG)"/>
    <property type="match status" value="1"/>
</dbReference>
<keyword evidence="4" id="KW-0732">Signal</keyword>
<feature type="domain" description="Alpha-L-rhamnosidase C-terminal" evidence="8">
    <location>
        <begin position="823"/>
        <end position="897"/>
    </location>
</feature>
<dbReference type="Pfam" id="PF17390">
    <property type="entry name" value="Bac_rhamnosid_C"/>
    <property type="match status" value="1"/>
</dbReference>
<evidence type="ECO:0000256" key="3">
    <source>
        <dbReference type="ARBA" id="ARBA00022801"/>
    </source>
</evidence>
<feature type="domain" description="Alpha-L-rhamnosidase concanavalin-like" evidence="5">
    <location>
        <begin position="357"/>
        <end position="459"/>
    </location>
</feature>
<dbReference type="InterPro" id="IPR012341">
    <property type="entry name" value="6hp_glycosidase-like_sf"/>
</dbReference>
<feature type="domain" description="Alpha-L-rhamnosidase six-hairpin glycosidase" evidence="7">
    <location>
        <begin position="464"/>
        <end position="821"/>
    </location>
</feature>
<evidence type="ECO:0000256" key="1">
    <source>
        <dbReference type="ARBA" id="ARBA00001445"/>
    </source>
</evidence>
<dbReference type="Pfam" id="PF08531">
    <property type="entry name" value="Bac_rhamnosid_N"/>
    <property type="match status" value="1"/>
</dbReference>
<dbReference type="EMBL" id="JACOOK010000001">
    <property type="protein sequence ID" value="MBC5615908.1"/>
    <property type="molecule type" value="Genomic_DNA"/>
</dbReference>
<evidence type="ECO:0000256" key="4">
    <source>
        <dbReference type="SAM" id="SignalP"/>
    </source>
</evidence>
<dbReference type="InterPro" id="IPR035396">
    <property type="entry name" value="Bac_rhamnosid6H"/>
</dbReference>
<dbReference type="InterPro" id="IPR016007">
    <property type="entry name" value="Alpha_rhamnosid"/>
</dbReference>
<dbReference type="RefSeq" id="WP_118656414.1">
    <property type="nucleotide sequence ID" value="NZ_JACOOK010000001.1"/>
</dbReference>
<dbReference type="InterPro" id="IPR013737">
    <property type="entry name" value="Bac_rhamnosid_N"/>
</dbReference>
<dbReference type="InterPro" id="IPR008902">
    <property type="entry name" value="Rhamnosid_concanavalin"/>
</dbReference>
<dbReference type="Proteomes" id="UP000636891">
    <property type="component" value="Unassembled WGS sequence"/>
</dbReference>
<dbReference type="PIRSF" id="PIRSF010631">
    <property type="entry name" value="A-rhamnsds"/>
    <property type="match status" value="1"/>
</dbReference>
<dbReference type="InterPro" id="IPR008928">
    <property type="entry name" value="6-hairpin_glycosidase_sf"/>
</dbReference>
<organism evidence="9 10">
    <name type="scientific">Alistipes hominis</name>
    <dbReference type="NCBI Taxonomy" id="2763015"/>
    <lineage>
        <taxon>Bacteria</taxon>
        <taxon>Pseudomonadati</taxon>
        <taxon>Bacteroidota</taxon>
        <taxon>Bacteroidia</taxon>
        <taxon>Bacteroidales</taxon>
        <taxon>Rikenellaceae</taxon>
        <taxon>Alistipes</taxon>
    </lineage>
</organism>
<feature type="signal peptide" evidence="4">
    <location>
        <begin position="1"/>
        <end position="19"/>
    </location>
</feature>
<dbReference type="SUPFAM" id="SSF48208">
    <property type="entry name" value="Six-hairpin glycosidases"/>
    <property type="match status" value="1"/>
</dbReference>
<dbReference type="InterPro" id="IPR035398">
    <property type="entry name" value="Bac_rhamnosid_C"/>
</dbReference>
<dbReference type="Gene3D" id="2.60.420.10">
    <property type="entry name" value="Maltose phosphorylase, domain 3"/>
    <property type="match status" value="1"/>
</dbReference>
<comment type="caution">
    <text evidence="9">The sequence shown here is derived from an EMBL/GenBank/DDBJ whole genome shotgun (WGS) entry which is preliminary data.</text>
</comment>
<dbReference type="EC" id="3.2.1.40" evidence="2"/>
<dbReference type="GO" id="GO:0016787">
    <property type="term" value="F:hydrolase activity"/>
    <property type="evidence" value="ECO:0007669"/>
    <property type="project" value="UniProtKB-KW"/>
</dbReference>
<dbReference type="Gene3D" id="2.60.40.10">
    <property type="entry name" value="Immunoglobulins"/>
    <property type="match status" value="1"/>
</dbReference>
<dbReference type="InterPro" id="IPR013783">
    <property type="entry name" value="Ig-like_fold"/>
</dbReference>
<evidence type="ECO:0000259" key="7">
    <source>
        <dbReference type="Pfam" id="PF17389"/>
    </source>
</evidence>
<name>A0ABR7CJR6_9BACT</name>
<evidence type="ECO:0000256" key="2">
    <source>
        <dbReference type="ARBA" id="ARBA00012652"/>
    </source>
</evidence>
<feature type="domain" description="Bacterial alpha-L-rhamnosidase N-terminal" evidence="6">
    <location>
        <begin position="177"/>
        <end position="345"/>
    </location>
</feature>
<dbReference type="PANTHER" id="PTHR33307:SF6">
    <property type="entry name" value="ALPHA-RHAMNOSIDASE (EUROFUNG)-RELATED"/>
    <property type="match status" value="1"/>
</dbReference>
<dbReference type="Gene3D" id="2.60.120.260">
    <property type="entry name" value="Galactose-binding domain-like"/>
    <property type="match status" value="2"/>
</dbReference>
<evidence type="ECO:0000313" key="9">
    <source>
        <dbReference type="EMBL" id="MBC5615908.1"/>
    </source>
</evidence>
<reference evidence="9 10" key="1">
    <citation type="submission" date="2020-08" db="EMBL/GenBank/DDBJ databases">
        <title>Genome public.</title>
        <authorList>
            <person name="Liu C."/>
            <person name="Sun Q."/>
        </authorList>
    </citation>
    <scope>NUCLEOTIDE SEQUENCE [LARGE SCALE GENOMIC DNA]</scope>
    <source>
        <strain evidence="9 10">New-7</strain>
    </source>
</reference>
<keyword evidence="10" id="KW-1185">Reference proteome</keyword>
<feature type="chain" id="PRO_5047248688" description="alpha-L-rhamnosidase" evidence="4">
    <location>
        <begin position="20"/>
        <end position="929"/>
    </location>
</feature>
<comment type="catalytic activity">
    <reaction evidence="1">
        <text>Hydrolysis of terminal non-reducing alpha-L-rhamnose residues in alpha-L-rhamnosides.</text>
        <dbReference type="EC" id="3.2.1.40"/>
    </reaction>
</comment>
<dbReference type="Pfam" id="PF25788">
    <property type="entry name" value="Ig_Rha78A_N"/>
    <property type="match status" value="1"/>
</dbReference>
<evidence type="ECO:0000259" key="6">
    <source>
        <dbReference type="Pfam" id="PF08531"/>
    </source>
</evidence>
<proteinExistence type="predicted"/>
<dbReference type="Pfam" id="PF05592">
    <property type="entry name" value="Bac_rhamnosid"/>
    <property type="match status" value="1"/>
</dbReference>
<evidence type="ECO:0000259" key="8">
    <source>
        <dbReference type="Pfam" id="PF17390"/>
    </source>
</evidence>
<protein>
    <recommendedName>
        <fullName evidence="2">alpha-L-rhamnosidase</fullName>
        <ecNumber evidence="2">3.2.1.40</ecNumber>
    </recommendedName>
</protein>
<evidence type="ECO:0000313" key="10">
    <source>
        <dbReference type="Proteomes" id="UP000636891"/>
    </source>
</evidence>
<sequence>MKFKLFLAGILLSVLPALNSCNGSGGAKRAGGDTEVTELRCRDLDDPEGVDRAVFSWQIESEADSVVQTAWEIEIASDEKALKNGKADVWSSGKQLSDQQLNVRPQGADLKPGERYWWRVRIWDGADRPTSWSDPASFSLGPAADQWQAKWITAQWEEGSPLPYFRTVFNADQPGTKPVRAVIYLSGLGCSDLFFNGRRVDSTRILDPAQSNYELYALYSTFDVTNRLKKGDNCIGVMLGDGWYNQGKVWGPGFSYGKPILLAQMEITYKDGSKKIIGTDETWKWAPGPVLSSNLYAGEVYDANKEIAGWADAKTPCADWQSALPAGGVIPKELKPQLIEPIRMKQEIAPVALWQDPQGNWIYDFGVNVAAIPLLTVEQPAGTRIKMRMGETLAADKSIEYNTTGVAATGVVQTDEYVCTGKGKEKWTPRFTYHGFRYLELSGAATQPEKDWLKAVVVHTDVERIGTFECADPQINRLHELAVRTMLSNIHGLPTDCPHRERCGWLGDAHAVAPFESMNYGMNNFWMKYMGDVSSSSSVFLENTLHQKLHNSEFYFADKQPGIPFMISPGRRLCGVASPDWGTAVVQIPWDIYLYFGNKEALEIYYGEMKQWVDHIAALTENDIVPYGLGDWCPPNGNAAIDCPIPVSSTAFHYHDADLVSQAAAVLGKTEDAAHYAALRDRIGKAFVDKFYDKTNKTFGSQTANAMALAYGMVPAGDEKAVSDATVRNMKEKYDNFMHTGIFGLGHIGQALSRYGNSQAAWDMFTKTGENSFAYMWTDADATTLWETLPVNAASKELCLRGSSLSHPMQGVYDTWFYEDIAGIRPDASGPGFKVTRFEPTMTAYLPWAKATLETPYGEVKSDWKQEGGKMDWKIEIPANASGLVALPDGKTVTVNGQPLDKNRYPTAGQGAENPLYRFPSGHYAIVIE</sequence>
<dbReference type="Pfam" id="PF17389">
    <property type="entry name" value="Bac_rhamnosid6H"/>
    <property type="match status" value="1"/>
</dbReference>
<dbReference type="Gene3D" id="1.50.10.10">
    <property type="match status" value="1"/>
</dbReference>
<accession>A0ABR7CJR6</accession>